<dbReference type="InterPro" id="IPR050396">
    <property type="entry name" value="Glycosyltr_51/Transpeptidase"/>
</dbReference>
<evidence type="ECO:0000256" key="15">
    <source>
        <dbReference type="ARBA" id="ARBA00022801"/>
    </source>
</evidence>
<dbReference type="PANTHER" id="PTHR32282">
    <property type="entry name" value="BINDING PROTEIN TRANSPEPTIDASE, PUTATIVE-RELATED"/>
    <property type="match status" value="1"/>
</dbReference>
<dbReference type="InterPro" id="IPR001264">
    <property type="entry name" value="Glyco_trans_51"/>
</dbReference>
<dbReference type="EMBL" id="CP044205">
    <property type="protein sequence ID" value="QFY45124.1"/>
    <property type="molecule type" value="Genomic_DNA"/>
</dbReference>
<keyword evidence="20" id="KW-0472">Membrane</keyword>
<feature type="region of interest" description="Disordered" evidence="28">
    <location>
        <begin position="679"/>
        <end position="768"/>
    </location>
</feature>
<dbReference type="OrthoDB" id="9766909at2"/>
<keyword evidence="11" id="KW-0645">Protease</keyword>
<keyword evidence="14" id="KW-0812">Transmembrane</keyword>
<protein>
    <recommendedName>
        <fullName evidence="7">Penicillin-binding protein 1A</fullName>
        <ecNumber evidence="25">2.4.99.28</ecNumber>
        <ecNumber evidence="6">3.4.16.4</ecNumber>
    </recommendedName>
</protein>
<evidence type="ECO:0000256" key="18">
    <source>
        <dbReference type="ARBA" id="ARBA00022984"/>
    </source>
</evidence>
<evidence type="ECO:0000259" key="31">
    <source>
        <dbReference type="Pfam" id="PF17092"/>
    </source>
</evidence>
<dbReference type="Pfam" id="PF00912">
    <property type="entry name" value="Transgly"/>
    <property type="match status" value="1"/>
</dbReference>
<evidence type="ECO:0000256" key="9">
    <source>
        <dbReference type="ARBA" id="ARBA00022519"/>
    </source>
</evidence>
<evidence type="ECO:0000256" key="7">
    <source>
        <dbReference type="ARBA" id="ARBA00018638"/>
    </source>
</evidence>
<keyword evidence="22" id="KW-0511">Multifunctional enzyme</keyword>
<evidence type="ECO:0000256" key="26">
    <source>
        <dbReference type="ARBA" id="ARBA00049902"/>
    </source>
</evidence>
<dbReference type="NCBIfam" id="TIGR02074">
    <property type="entry name" value="PBP_1a_fam"/>
    <property type="match status" value="1"/>
</dbReference>
<dbReference type="Proteomes" id="UP000325755">
    <property type="component" value="Chromosome"/>
</dbReference>
<dbReference type="GO" id="GO:0009252">
    <property type="term" value="P:peptidoglycan biosynthetic process"/>
    <property type="evidence" value="ECO:0007669"/>
    <property type="project" value="UniProtKB-UniPathway"/>
</dbReference>
<evidence type="ECO:0000256" key="6">
    <source>
        <dbReference type="ARBA" id="ARBA00012448"/>
    </source>
</evidence>
<comment type="catalytic activity">
    <reaction evidence="26">
        <text>[GlcNAc-(1-&gt;4)-Mur2Ac(oyl-L-Ala-gamma-D-Glu-L-Lys-D-Ala-D-Ala)](n)-di-trans,octa-cis-undecaprenyl diphosphate + beta-D-GlcNAc-(1-&gt;4)-Mur2Ac(oyl-L-Ala-gamma-D-Glu-L-Lys-D-Ala-D-Ala)-di-trans,octa-cis-undecaprenyl diphosphate = [GlcNAc-(1-&gt;4)-Mur2Ac(oyl-L-Ala-gamma-D-Glu-L-Lys-D-Ala-D-Ala)](n+1)-di-trans,octa-cis-undecaprenyl diphosphate + di-trans,octa-cis-undecaprenyl diphosphate + H(+)</text>
        <dbReference type="Rhea" id="RHEA:23708"/>
        <dbReference type="Rhea" id="RHEA-COMP:9602"/>
        <dbReference type="Rhea" id="RHEA-COMP:9603"/>
        <dbReference type="ChEBI" id="CHEBI:15378"/>
        <dbReference type="ChEBI" id="CHEBI:58405"/>
        <dbReference type="ChEBI" id="CHEBI:60033"/>
        <dbReference type="ChEBI" id="CHEBI:78435"/>
        <dbReference type="EC" id="2.4.99.28"/>
    </reaction>
</comment>
<keyword evidence="16" id="KW-0133">Cell shape</keyword>
<evidence type="ECO:0000256" key="3">
    <source>
        <dbReference type="ARBA" id="ARBA00004752"/>
    </source>
</evidence>
<dbReference type="SUPFAM" id="SSF53955">
    <property type="entry name" value="Lysozyme-like"/>
    <property type="match status" value="1"/>
</dbReference>
<dbReference type="GO" id="GO:0006508">
    <property type="term" value="P:proteolysis"/>
    <property type="evidence" value="ECO:0007669"/>
    <property type="project" value="UniProtKB-KW"/>
</dbReference>
<dbReference type="KEGG" id="mmob:F6R98_14145"/>
<evidence type="ECO:0000259" key="30">
    <source>
        <dbReference type="Pfam" id="PF00912"/>
    </source>
</evidence>
<evidence type="ECO:0000256" key="2">
    <source>
        <dbReference type="ARBA" id="ARBA00004249"/>
    </source>
</evidence>
<evidence type="ECO:0000256" key="8">
    <source>
        <dbReference type="ARBA" id="ARBA00022475"/>
    </source>
</evidence>
<dbReference type="InterPro" id="IPR031376">
    <property type="entry name" value="PCB_OB"/>
</dbReference>
<dbReference type="GO" id="GO:0008360">
    <property type="term" value="P:regulation of cell shape"/>
    <property type="evidence" value="ECO:0007669"/>
    <property type="project" value="UniProtKB-KW"/>
</dbReference>
<comment type="catalytic activity">
    <reaction evidence="24">
        <text>Preferential cleavage: (Ac)2-L-Lys-D-Ala-|-D-Ala. Also transpeptidation of peptidyl-alanyl moieties that are N-acyl substituents of D-alanine.</text>
        <dbReference type="EC" id="3.4.16.4"/>
    </reaction>
</comment>
<keyword evidence="19" id="KW-1133">Transmembrane helix</keyword>
<gene>
    <name evidence="32" type="ORF">F6R98_14145</name>
</gene>
<evidence type="ECO:0000256" key="19">
    <source>
        <dbReference type="ARBA" id="ARBA00022989"/>
    </source>
</evidence>
<keyword evidence="21" id="KW-0046">Antibiotic resistance</keyword>
<dbReference type="InterPro" id="IPR023346">
    <property type="entry name" value="Lysozyme-like_dom_sf"/>
</dbReference>
<evidence type="ECO:0000256" key="27">
    <source>
        <dbReference type="ARBA" id="ARBA00060592"/>
    </source>
</evidence>
<evidence type="ECO:0000313" key="33">
    <source>
        <dbReference type="Proteomes" id="UP000325755"/>
    </source>
</evidence>
<comment type="pathway">
    <text evidence="27">Glycan biosynthesis.</text>
</comment>
<dbReference type="Gene3D" id="3.40.710.10">
    <property type="entry name" value="DD-peptidase/beta-lactamase superfamily"/>
    <property type="match status" value="2"/>
</dbReference>
<feature type="domain" description="Penicillin-binding protein OB-like" evidence="31">
    <location>
        <begin position="275"/>
        <end position="372"/>
    </location>
</feature>
<keyword evidence="8" id="KW-1003">Cell membrane</keyword>
<keyword evidence="13" id="KW-0808">Transferase</keyword>
<keyword evidence="15" id="KW-0378">Hydrolase</keyword>
<comment type="subcellular location">
    <subcellularLocation>
        <location evidence="2">Cell inner membrane</location>
        <topology evidence="2">Single-pass type II membrane protein</topology>
    </subcellularLocation>
</comment>
<evidence type="ECO:0000313" key="32">
    <source>
        <dbReference type="EMBL" id="QFY45124.1"/>
    </source>
</evidence>
<dbReference type="EC" id="2.4.99.28" evidence="25"/>
<dbReference type="FunFam" id="1.10.3810.10:FF:000003">
    <property type="entry name" value="Penicillin-binding protein 1a"/>
    <property type="match status" value="1"/>
</dbReference>
<evidence type="ECO:0000256" key="17">
    <source>
        <dbReference type="ARBA" id="ARBA00022968"/>
    </source>
</evidence>
<dbReference type="Gene3D" id="1.10.3810.10">
    <property type="entry name" value="Biosynthetic peptidoglycan transglycosylase-like"/>
    <property type="match status" value="1"/>
</dbReference>
<evidence type="ECO:0000256" key="13">
    <source>
        <dbReference type="ARBA" id="ARBA00022679"/>
    </source>
</evidence>
<dbReference type="GO" id="GO:0030288">
    <property type="term" value="C:outer membrane-bounded periplasmic space"/>
    <property type="evidence" value="ECO:0007669"/>
    <property type="project" value="TreeGrafter"/>
</dbReference>
<dbReference type="Pfam" id="PF00905">
    <property type="entry name" value="Transpeptidase"/>
    <property type="match status" value="1"/>
</dbReference>
<organism evidence="32 33">
    <name type="scientific">Candidatus Methylospira mobilis</name>
    <dbReference type="NCBI Taxonomy" id="1808979"/>
    <lineage>
        <taxon>Bacteria</taxon>
        <taxon>Pseudomonadati</taxon>
        <taxon>Pseudomonadota</taxon>
        <taxon>Gammaproteobacteria</taxon>
        <taxon>Methylococcales</taxon>
        <taxon>Methylococcaceae</taxon>
        <taxon>Candidatus Methylospira</taxon>
    </lineage>
</organism>
<accession>A0A5Q0BSG3</accession>
<name>A0A5Q0BSG3_9GAMM</name>
<evidence type="ECO:0000256" key="12">
    <source>
        <dbReference type="ARBA" id="ARBA00022676"/>
    </source>
</evidence>
<evidence type="ECO:0000256" key="14">
    <source>
        <dbReference type="ARBA" id="ARBA00022692"/>
    </source>
</evidence>
<comment type="similarity">
    <text evidence="4">In the C-terminal section; belongs to the transpeptidase family.</text>
</comment>
<dbReference type="GO" id="GO:0046677">
    <property type="term" value="P:response to antibiotic"/>
    <property type="evidence" value="ECO:0007669"/>
    <property type="project" value="UniProtKB-KW"/>
</dbReference>
<dbReference type="SUPFAM" id="SSF56601">
    <property type="entry name" value="beta-lactamase/transpeptidase-like"/>
    <property type="match status" value="1"/>
</dbReference>
<dbReference type="PANTHER" id="PTHR32282:SF27">
    <property type="entry name" value="PENICILLIN-BINDING PROTEIN 1A"/>
    <property type="match status" value="1"/>
</dbReference>
<dbReference type="GO" id="GO:0071555">
    <property type="term" value="P:cell wall organization"/>
    <property type="evidence" value="ECO:0007669"/>
    <property type="project" value="UniProtKB-KW"/>
</dbReference>
<dbReference type="InterPro" id="IPR001460">
    <property type="entry name" value="PCN-bd_Tpept"/>
</dbReference>
<evidence type="ECO:0000256" key="16">
    <source>
        <dbReference type="ARBA" id="ARBA00022960"/>
    </source>
</evidence>
<evidence type="ECO:0000256" key="21">
    <source>
        <dbReference type="ARBA" id="ARBA00023251"/>
    </source>
</evidence>
<keyword evidence="18" id="KW-0573">Peptidoglycan synthesis</keyword>
<comment type="similarity">
    <text evidence="5">In the N-terminal section; belongs to the glycosyltransferase 51 family.</text>
</comment>
<evidence type="ECO:0000256" key="24">
    <source>
        <dbReference type="ARBA" id="ARBA00034000"/>
    </source>
</evidence>
<keyword evidence="17" id="KW-0735">Signal-anchor</keyword>
<reference evidence="32 33" key="1">
    <citation type="submission" date="2019-09" db="EMBL/GenBank/DDBJ databases">
        <title>Ecophysiology of the spiral-shaped methanotroph Methylospira mobilis as revealed by the complete genome sequence.</title>
        <authorList>
            <person name="Oshkin I.Y."/>
            <person name="Dedysh S.N."/>
            <person name="Miroshnikov K."/>
            <person name="Danilova O.V."/>
            <person name="Hakobyan A."/>
            <person name="Liesack W."/>
        </authorList>
    </citation>
    <scope>NUCLEOTIDE SEQUENCE [LARGE SCALE GENOMIC DNA]</scope>
    <source>
        <strain evidence="32 33">Shm1</strain>
    </source>
</reference>
<evidence type="ECO:0000256" key="1">
    <source>
        <dbReference type="ARBA" id="ARBA00002624"/>
    </source>
</evidence>
<dbReference type="Pfam" id="PF17092">
    <property type="entry name" value="PCB_OB"/>
    <property type="match status" value="1"/>
</dbReference>
<dbReference type="InterPro" id="IPR012338">
    <property type="entry name" value="Beta-lactam/transpept-like"/>
</dbReference>
<evidence type="ECO:0000256" key="28">
    <source>
        <dbReference type="SAM" id="MobiDB-lite"/>
    </source>
</evidence>
<dbReference type="EC" id="3.4.16.4" evidence="6"/>
<proteinExistence type="inferred from homology"/>
<feature type="compositionally biased region" description="Polar residues" evidence="28">
    <location>
        <begin position="721"/>
        <end position="731"/>
    </location>
</feature>
<evidence type="ECO:0000256" key="11">
    <source>
        <dbReference type="ARBA" id="ARBA00022670"/>
    </source>
</evidence>
<evidence type="ECO:0000256" key="4">
    <source>
        <dbReference type="ARBA" id="ARBA00007090"/>
    </source>
</evidence>
<sequence>MRYQIPMSVYSKDGKLIAQFGEKKRSPLSFDEVPKQVINAFLAAEDDRFFDHPGVDYQGLLRAAVVYAATGEKRQGGSTITMQVARNFFLSTEKTFFRKINEILLAIKIESLLPKQQILELYLNKIYFGHHAYGVAAAAQVYYGKSVGELTLAELATVAGVPKAPSTFNPVTNPDRAQVRRDYVLKRMLKLGMISDEQCDKALAEPMKAGLFTAQTELQAPYIAEMVRNEVYEQYGEDAYLNGYKVYTTVDSRLQLAAENALRETLHEYDERHGFRGVKRHVELKKQSTEKAWQEALGDVIPMGDTVGALVLETRDREADLYLADKSRARLDWDAVRWAGARSVKAVLKPGDVIRLRKNDQGRWVLTQVPEVEGALISLDPSNGAIVSAMGGFDFQQSNFNRATQSQRQPGSGFKPILYSAALEAGYTPASVINDAPFVYYDPSIPGGVWRPQNYSGRFYGPTRLRMALAHSRNMVSIRLLREIGLPRALEMARRFGFLESELPHSLTLALGSGTASPLRMAGAFAVFANGGSRVEPYLIDHILTQDGATLFRATPLVACNECDQSAAGGTGESRVAPRVLTPQVHYMINSMLQDVVRMGTATRALQLGRSDIAGKTGTTNEVRDAWFNGYSPALVAVAWMGFDSYKPLGDGETGGHAALPMWIAYMKEALKGVPETSFAVPEGLTSGRINEDRGGASEEESDEEGAFEIFPEGQAPGGASSLQADPSSGENAPLERGDDEAPAPVIEQPAEPKSAPKGSSTAIESLF</sequence>
<comment type="function">
    <text evidence="1">Cell wall formation. Synthesis of cross-linked peptidoglycan from the lipid intermediates. The enzyme has a penicillin-insensitive transglycosylase N-terminal domain (formation of linear glycan strands) and a penicillin-sensitive transpeptidase C-terminal domain (cross-linking of the peptide subunits).</text>
</comment>
<feature type="domain" description="Penicillin-binding protein transpeptidase" evidence="29">
    <location>
        <begin position="376"/>
        <end position="634"/>
    </location>
</feature>
<feature type="domain" description="Glycosyl transferase family 51" evidence="30">
    <location>
        <begin position="13"/>
        <end position="188"/>
    </location>
</feature>
<keyword evidence="10" id="KW-0121">Carboxypeptidase</keyword>
<dbReference type="GO" id="GO:0009002">
    <property type="term" value="F:serine-type D-Ala-D-Ala carboxypeptidase activity"/>
    <property type="evidence" value="ECO:0007669"/>
    <property type="project" value="UniProtKB-EC"/>
</dbReference>
<evidence type="ECO:0000256" key="22">
    <source>
        <dbReference type="ARBA" id="ARBA00023268"/>
    </source>
</evidence>
<dbReference type="GO" id="GO:0005886">
    <property type="term" value="C:plasma membrane"/>
    <property type="evidence" value="ECO:0007669"/>
    <property type="project" value="UniProtKB-SubCell"/>
</dbReference>
<dbReference type="InterPro" id="IPR036950">
    <property type="entry name" value="PBP_transglycosylase"/>
</dbReference>
<evidence type="ECO:0000256" key="20">
    <source>
        <dbReference type="ARBA" id="ARBA00023136"/>
    </source>
</evidence>
<feature type="compositionally biased region" description="Polar residues" evidence="28">
    <location>
        <begin position="758"/>
        <end position="768"/>
    </location>
</feature>
<dbReference type="UniPathway" id="UPA00219"/>
<dbReference type="AlphaFoldDB" id="A0A5Q0BSG3"/>
<keyword evidence="33" id="KW-1185">Reference proteome</keyword>
<comment type="pathway">
    <text evidence="3">Cell wall biogenesis; peptidoglycan biosynthesis.</text>
</comment>
<keyword evidence="9" id="KW-0997">Cell inner membrane</keyword>
<dbReference type="InParanoid" id="A0A5Q0BSG3"/>
<dbReference type="GO" id="GO:0008658">
    <property type="term" value="F:penicillin binding"/>
    <property type="evidence" value="ECO:0007669"/>
    <property type="project" value="InterPro"/>
</dbReference>
<dbReference type="FunCoup" id="A0A5Q0BSG3">
    <property type="interactions" value="327"/>
</dbReference>
<dbReference type="GO" id="GO:0008955">
    <property type="term" value="F:peptidoglycan glycosyltransferase activity"/>
    <property type="evidence" value="ECO:0007669"/>
    <property type="project" value="UniProtKB-EC"/>
</dbReference>
<evidence type="ECO:0000259" key="29">
    <source>
        <dbReference type="Pfam" id="PF00905"/>
    </source>
</evidence>
<evidence type="ECO:0000256" key="23">
    <source>
        <dbReference type="ARBA" id="ARBA00023316"/>
    </source>
</evidence>
<keyword evidence="12" id="KW-0328">Glycosyltransferase</keyword>
<keyword evidence="23" id="KW-0961">Cell wall biogenesis/degradation</keyword>
<evidence type="ECO:0000256" key="10">
    <source>
        <dbReference type="ARBA" id="ARBA00022645"/>
    </source>
</evidence>
<feature type="compositionally biased region" description="Acidic residues" evidence="28">
    <location>
        <begin position="698"/>
        <end position="707"/>
    </location>
</feature>
<evidence type="ECO:0000256" key="25">
    <source>
        <dbReference type="ARBA" id="ARBA00044770"/>
    </source>
</evidence>
<evidence type="ECO:0000256" key="5">
    <source>
        <dbReference type="ARBA" id="ARBA00007739"/>
    </source>
</evidence>